<protein>
    <recommendedName>
        <fullName evidence="3">Nuclear transport factor 2 family protein</fullName>
    </recommendedName>
</protein>
<sequence length="137" mass="14997">MVTRLQPFTIAASAFSDDQIAALRDAANDTTPGPLRLHTPDDILCDPRRARMAKILADHADNALPTMGERLNVVVMDPAGHPHQHRGMIRPATCVAALPGGRILVDFQFHATTKDRESAWVHITQCTFPDRIARGNA</sequence>
<dbReference type="RefSeq" id="WP_063092975.1">
    <property type="nucleotide sequence ID" value="NZ_JAINWB010000003.1"/>
</dbReference>
<keyword evidence="2" id="KW-1185">Reference proteome</keyword>
<evidence type="ECO:0000313" key="2">
    <source>
        <dbReference type="Proteomes" id="UP000076167"/>
    </source>
</evidence>
<dbReference type="Proteomes" id="UP000076167">
    <property type="component" value="Unassembled WGS sequence"/>
</dbReference>
<gene>
    <name evidence="1" type="ORF">AUP40_04540</name>
</gene>
<comment type="caution">
    <text evidence="1">The sequence shown here is derived from an EMBL/GenBank/DDBJ whole genome shotgun (WGS) entry which is preliminary data.</text>
</comment>
<reference evidence="1 2" key="1">
    <citation type="submission" date="2015-12" db="EMBL/GenBank/DDBJ databases">
        <title>Genome sequence of Thalassospira xiamenensis MCCC 1A03005.</title>
        <authorList>
            <person name="Lu L."/>
            <person name="Lai Q."/>
            <person name="Shao Z."/>
            <person name="Qian P."/>
        </authorList>
    </citation>
    <scope>NUCLEOTIDE SEQUENCE [LARGE SCALE GENOMIC DNA]</scope>
    <source>
        <strain evidence="1 2">MCCC 1A03005</strain>
    </source>
</reference>
<proteinExistence type="predicted"/>
<accession>A0ABR5XWI4</accession>
<name>A0ABR5XWI4_9PROT</name>
<evidence type="ECO:0008006" key="3">
    <source>
        <dbReference type="Google" id="ProtNLM"/>
    </source>
</evidence>
<organism evidence="1 2">
    <name type="scientific">Thalassospira xiamenensis</name>
    <dbReference type="NCBI Taxonomy" id="220697"/>
    <lineage>
        <taxon>Bacteria</taxon>
        <taxon>Pseudomonadati</taxon>
        <taxon>Pseudomonadota</taxon>
        <taxon>Alphaproteobacteria</taxon>
        <taxon>Rhodospirillales</taxon>
        <taxon>Thalassospiraceae</taxon>
        <taxon>Thalassospira</taxon>
    </lineage>
</organism>
<dbReference type="EMBL" id="LPXL01000056">
    <property type="protein sequence ID" value="KZC97211.1"/>
    <property type="molecule type" value="Genomic_DNA"/>
</dbReference>
<evidence type="ECO:0000313" key="1">
    <source>
        <dbReference type="EMBL" id="KZC97211.1"/>
    </source>
</evidence>